<dbReference type="Gene3D" id="3.30.590.20">
    <property type="match status" value="1"/>
</dbReference>
<dbReference type="EMBL" id="CP116942">
    <property type="protein sequence ID" value="WCO66594.1"/>
    <property type="molecule type" value="Genomic_DNA"/>
</dbReference>
<evidence type="ECO:0000313" key="6">
    <source>
        <dbReference type="EMBL" id="WCO66594.1"/>
    </source>
</evidence>
<keyword evidence="1 5" id="KW-0436">Ligase</keyword>
<evidence type="ECO:0000256" key="1">
    <source>
        <dbReference type="ARBA" id="ARBA00022598"/>
    </source>
</evidence>
<dbReference type="HAMAP" id="MF_01609">
    <property type="entry name" value="Glu_cys_ligase_2"/>
    <property type="match status" value="1"/>
</dbReference>
<dbReference type="NCBIfam" id="TIGR02050">
    <property type="entry name" value="gshA_cyan_rel"/>
    <property type="match status" value="1"/>
</dbReference>
<dbReference type="GO" id="GO:0042398">
    <property type="term" value="P:modified amino acid biosynthetic process"/>
    <property type="evidence" value="ECO:0007669"/>
    <property type="project" value="InterPro"/>
</dbReference>
<evidence type="ECO:0000256" key="3">
    <source>
        <dbReference type="ARBA" id="ARBA00022840"/>
    </source>
</evidence>
<dbReference type="AlphaFoldDB" id="A0AAF0BVQ8"/>
<dbReference type="RefSeq" id="WP_272736117.1">
    <property type="nucleotide sequence ID" value="NZ_CP116942.1"/>
</dbReference>
<comment type="function">
    <text evidence="5">ATP-dependent carboxylate-amine ligase which exhibits weak glutamate--cysteine ligase activity.</text>
</comment>
<dbReference type="EC" id="6.3.2.2" evidence="5"/>
<reference evidence="6" key="1">
    <citation type="submission" date="2023-01" db="EMBL/GenBank/DDBJ databases">
        <title>The diversity of Class Acidimicrobiia in South China Sea sediment environments and the proposal of Iamia marina sp. nov., a novel species of the genus Iamia.</title>
        <authorList>
            <person name="He Y."/>
            <person name="Tian X."/>
        </authorList>
    </citation>
    <scope>NUCLEOTIDE SEQUENCE</scope>
    <source>
        <strain evidence="6">DSM 19957</strain>
    </source>
</reference>
<dbReference type="GO" id="GO:0005524">
    <property type="term" value="F:ATP binding"/>
    <property type="evidence" value="ECO:0007669"/>
    <property type="project" value="UniProtKB-KW"/>
</dbReference>
<dbReference type="InterPro" id="IPR011793">
    <property type="entry name" value="YbdK"/>
</dbReference>
<dbReference type="PANTHER" id="PTHR36510">
    <property type="entry name" value="GLUTAMATE--CYSTEINE LIGASE 2-RELATED"/>
    <property type="match status" value="1"/>
</dbReference>
<dbReference type="InterPro" id="IPR014746">
    <property type="entry name" value="Gln_synth/guanido_kin_cat_dom"/>
</dbReference>
<proteinExistence type="inferred from homology"/>
<dbReference type="PANTHER" id="PTHR36510:SF1">
    <property type="entry name" value="GLUTAMATE--CYSTEINE LIGASE 2-RELATED"/>
    <property type="match status" value="1"/>
</dbReference>
<organism evidence="6 7">
    <name type="scientific">Iamia majanohamensis</name>
    <dbReference type="NCBI Taxonomy" id="467976"/>
    <lineage>
        <taxon>Bacteria</taxon>
        <taxon>Bacillati</taxon>
        <taxon>Actinomycetota</taxon>
        <taxon>Acidimicrobiia</taxon>
        <taxon>Acidimicrobiales</taxon>
        <taxon>Iamiaceae</taxon>
        <taxon>Iamia</taxon>
    </lineage>
</organism>
<dbReference type="InterPro" id="IPR050141">
    <property type="entry name" value="GCL_type2/YbdK_subfam"/>
</dbReference>
<keyword evidence="2 5" id="KW-0547">Nucleotide-binding</keyword>
<dbReference type="KEGG" id="ima:PO878_19020"/>
<dbReference type="Proteomes" id="UP001216390">
    <property type="component" value="Chromosome"/>
</dbReference>
<comment type="similarity">
    <text evidence="5">Belongs to the glutamate--cysteine ligase type 2 family. YbdK subfamily.</text>
</comment>
<gene>
    <name evidence="6" type="ORF">PO878_19020</name>
</gene>
<evidence type="ECO:0000256" key="2">
    <source>
        <dbReference type="ARBA" id="ARBA00022741"/>
    </source>
</evidence>
<evidence type="ECO:0000256" key="5">
    <source>
        <dbReference type="HAMAP-Rule" id="MF_01609"/>
    </source>
</evidence>
<keyword evidence="3 5" id="KW-0067">ATP-binding</keyword>
<keyword evidence="7" id="KW-1185">Reference proteome</keyword>
<dbReference type="GO" id="GO:0004357">
    <property type="term" value="F:glutamate-cysteine ligase activity"/>
    <property type="evidence" value="ECO:0007669"/>
    <property type="project" value="UniProtKB-EC"/>
</dbReference>
<dbReference type="NCBIfam" id="NF010041">
    <property type="entry name" value="PRK13517.1-1"/>
    <property type="match status" value="1"/>
</dbReference>
<name>A0AAF0BVQ8_9ACTN</name>
<evidence type="ECO:0000256" key="4">
    <source>
        <dbReference type="ARBA" id="ARBA00048819"/>
    </source>
</evidence>
<protein>
    <recommendedName>
        <fullName evidence="5">Putative glutamate--cysteine ligase 2</fullName>
        <ecNumber evidence="5">6.3.2.2</ecNumber>
    </recommendedName>
    <alternativeName>
        <fullName evidence="5">Gamma-glutamylcysteine synthetase 2</fullName>
        <shortName evidence="5">GCS 2</shortName>
        <shortName evidence="5">Gamma-GCS 2</shortName>
    </alternativeName>
</protein>
<comment type="catalytic activity">
    <reaction evidence="4 5">
        <text>L-cysteine + L-glutamate + ATP = gamma-L-glutamyl-L-cysteine + ADP + phosphate + H(+)</text>
        <dbReference type="Rhea" id="RHEA:13285"/>
        <dbReference type="ChEBI" id="CHEBI:15378"/>
        <dbReference type="ChEBI" id="CHEBI:29985"/>
        <dbReference type="ChEBI" id="CHEBI:30616"/>
        <dbReference type="ChEBI" id="CHEBI:35235"/>
        <dbReference type="ChEBI" id="CHEBI:43474"/>
        <dbReference type="ChEBI" id="CHEBI:58173"/>
        <dbReference type="ChEBI" id="CHEBI:456216"/>
        <dbReference type="EC" id="6.3.2.2"/>
    </reaction>
</comment>
<dbReference type="SUPFAM" id="SSF55931">
    <property type="entry name" value="Glutamine synthetase/guanido kinase"/>
    <property type="match status" value="1"/>
</dbReference>
<dbReference type="InterPro" id="IPR006336">
    <property type="entry name" value="GCS2"/>
</dbReference>
<evidence type="ECO:0000313" key="7">
    <source>
        <dbReference type="Proteomes" id="UP001216390"/>
    </source>
</evidence>
<accession>A0AAF0BVQ8</accession>
<dbReference type="Pfam" id="PF04107">
    <property type="entry name" value="GCS2"/>
    <property type="match status" value="1"/>
</dbReference>
<sequence length="367" mass="39916">MAAPPPTVGVEEEMFVVDGETGELRTDAQDVVDAARHHDDDQIDHELSRAQVESGSQVCRDLEDLRASLTSLRRRLDAAARARGARIIATGTHPWSPWSAAGGVTPVPAYLRLAEEYAHLTSEQVVSGCHVHVEVGDPDLAIQVMNRVRVHIPEVLALSTNSPLWEGTDTGYASYRTEVFHRWPTAGLPEPFASRADYDDLVRVMTDAGAIDEPARLYWDVRPSARYPTLEFRVADVPMTVDESVTLAGLCRALVARACAQEEAGAPMPRHRPEVLRSALWRAARYGLDAELLDLEAGRARPAADVVRDLVTALAPHLEEVGDRDVVGDGVEALLRDGTGAARQRAALARRDDPCDVVDLLVGATVP</sequence>